<dbReference type="Proteomes" id="UP000789920">
    <property type="component" value="Unassembled WGS sequence"/>
</dbReference>
<accession>A0ACA9LJB4</accession>
<organism evidence="1 2">
    <name type="scientific">Racocetra persica</name>
    <dbReference type="NCBI Taxonomy" id="160502"/>
    <lineage>
        <taxon>Eukaryota</taxon>
        <taxon>Fungi</taxon>
        <taxon>Fungi incertae sedis</taxon>
        <taxon>Mucoromycota</taxon>
        <taxon>Glomeromycotina</taxon>
        <taxon>Glomeromycetes</taxon>
        <taxon>Diversisporales</taxon>
        <taxon>Gigasporaceae</taxon>
        <taxon>Racocetra</taxon>
    </lineage>
</organism>
<evidence type="ECO:0000313" key="1">
    <source>
        <dbReference type="EMBL" id="CAG8534278.1"/>
    </source>
</evidence>
<proteinExistence type="predicted"/>
<comment type="caution">
    <text evidence="1">The sequence shown here is derived from an EMBL/GenBank/DDBJ whole genome shotgun (WGS) entry which is preliminary data.</text>
</comment>
<name>A0ACA9LJB4_9GLOM</name>
<feature type="non-terminal residue" evidence="1">
    <location>
        <position position="1"/>
    </location>
</feature>
<keyword evidence="2" id="KW-1185">Reference proteome</keyword>
<dbReference type="EMBL" id="CAJVQC010003949">
    <property type="protein sequence ID" value="CAG8534278.1"/>
    <property type="molecule type" value="Genomic_DNA"/>
</dbReference>
<sequence length="68" mass="7961">NLVYLRHTDTISTPRNHDEICGNRETGRLCTPYLWMVKKIRLTAVYAPHRSQKEHEQLCTPNTVLEVL</sequence>
<reference evidence="1" key="1">
    <citation type="submission" date="2021-06" db="EMBL/GenBank/DDBJ databases">
        <authorList>
            <person name="Kallberg Y."/>
            <person name="Tangrot J."/>
            <person name="Rosling A."/>
        </authorList>
    </citation>
    <scope>NUCLEOTIDE SEQUENCE</scope>
    <source>
        <strain evidence="1">MA461A</strain>
    </source>
</reference>
<gene>
    <name evidence="1" type="ORF">RPERSI_LOCUS3276</name>
</gene>
<evidence type="ECO:0000313" key="2">
    <source>
        <dbReference type="Proteomes" id="UP000789920"/>
    </source>
</evidence>
<protein>
    <submittedName>
        <fullName evidence="1">31843_t:CDS:1</fullName>
    </submittedName>
</protein>